<dbReference type="Proteomes" id="UP000239649">
    <property type="component" value="Unassembled WGS sequence"/>
</dbReference>
<dbReference type="EMBL" id="LHPF02000001">
    <property type="protein sequence ID" value="PSC76744.1"/>
    <property type="molecule type" value="Genomic_DNA"/>
</dbReference>
<reference evidence="7 8" key="1">
    <citation type="journal article" date="2018" name="Plant J.">
        <title>Genome sequences of Chlorella sorokiniana UTEX 1602 and Micractinium conductrix SAG 241.80: implications to maltose excretion by a green alga.</title>
        <authorList>
            <person name="Arriola M.B."/>
            <person name="Velmurugan N."/>
            <person name="Zhang Y."/>
            <person name="Plunkett M.H."/>
            <person name="Hondzo H."/>
            <person name="Barney B.M."/>
        </authorList>
    </citation>
    <scope>NUCLEOTIDE SEQUENCE [LARGE SCALE GENOMIC DNA]</scope>
    <source>
        <strain evidence="7 8">SAG 241.80</strain>
    </source>
</reference>
<dbReference type="SUPFAM" id="SSF51206">
    <property type="entry name" value="cAMP-binding domain-like"/>
    <property type="match status" value="1"/>
</dbReference>
<feature type="compositionally biased region" description="Low complexity" evidence="4">
    <location>
        <begin position="356"/>
        <end position="377"/>
    </location>
</feature>
<dbReference type="InterPro" id="IPR011009">
    <property type="entry name" value="Kinase-like_dom_sf"/>
</dbReference>
<dbReference type="InterPro" id="IPR017441">
    <property type="entry name" value="Protein_kinase_ATP_BS"/>
</dbReference>
<evidence type="ECO:0000313" key="7">
    <source>
        <dbReference type="EMBL" id="PSC76744.1"/>
    </source>
</evidence>
<dbReference type="OrthoDB" id="8693905at2759"/>
<dbReference type="GO" id="GO:0004674">
    <property type="term" value="F:protein serine/threonine kinase activity"/>
    <property type="evidence" value="ECO:0007669"/>
    <property type="project" value="TreeGrafter"/>
</dbReference>
<evidence type="ECO:0000256" key="1">
    <source>
        <dbReference type="ARBA" id="ARBA00022741"/>
    </source>
</evidence>
<dbReference type="PANTHER" id="PTHR24346:SF77">
    <property type="entry name" value="SERINE THREONINE PROTEIN KINASE"/>
    <property type="match status" value="1"/>
</dbReference>
<evidence type="ECO:0000256" key="2">
    <source>
        <dbReference type="ARBA" id="ARBA00022840"/>
    </source>
</evidence>
<dbReference type="STRING" id="554055.A0A2P6VRM1"/>
<feature type="region of interest" description="Disordered" evidence="4">
    <location>
        <begin position="522"/>
        <end position="541"/>
    </location>
</feature>
<evidence type="ECO:0000256" key="3">
    <source>
        <dbReference type="PROSITE-ProRule" id="PRU10141"/>
    </source>
</evidence>
<dbReference type="Gene3D" id="3.30.200.20">
    <property type="entry name" value="Phosphorylase Kinase, domain 1"/>
    <property type="match status" value="1"/>
</dbReference>
<feature type="compositionally biased region" description="Low complexity" evidence="4">
    <location>
        <begin position="390"/>
        <end position="416"/>
    </location>
</feature>
<organism evidence="7 8">
    <name type="scientific">Micractinium conductrix</name>
    <dbReference type="NCBI Taxonomy" id="554055"/>
    <lineage>
        <taxon>Eukaryota</taxon>
        <taxon>Viridiplantae</taxon>
        <taxon>Chlorophyta</taxon>
        <taxon>core chlorophytes</taxon>
        <taxon>Trebouxiophyceae</taxon>
        <taxon>Chlorellales</taxon>
        <taxon>Chlorellaceae</taxon>
        <taxon>Chlorella clade</taxon>
        <taxon>Micractinium</taxon>
    </lineage>
</organism>
<dbReference type="GO" id="GO:0005524">
    <property type="term" value="F:ATP binding"/>
    <property type="evidence" value="ECO:0007669"/>
    <property type="project" value="UniProtKB-UniRule"/>
</dbReference>
<dbReference type="InterPro" id="IPR018490">
    <property type="entry name" value="cNMP-bd_dom_sf"/>
</dbReference>
<keyword evidence="2 3" id="KW-0067">ATP-binding</keyword>
<dbReference type="GO" id="GO:0005737">
    <property type="term" value="C:cytoplasm"/>
    <property type="evidence" value="ECO:0007669"/>
    <property type="project" value="TreeGrafter"/>
</dbReference>
<dbReference type="PROSITE" id="PS00107">
    <property type="entry name" value="PROTEIN_KINASE_ATP"/>
    <property type="match status" value="1"/>
</dbReference>
<dbReference type="Gene3D" id="2.60.120.10">
    <property type="entry name" value="Jelly Rolls"/>
    <property type="match status" value="1"/>
</dbReference>
<keyword evidence="1 3" id="KW-0547">Nucleotide-binding</keyword>
<dbReference type="InterPro" id="IPR000719">
    <property type="entry name" value="Prot_kinase_dom"/>
</dbReference>
<accession>A0A2P6VRM1</accession>
<feature type="domain" description="Protein kinase" evidence="5">
    <location>
        <begin position="50"/>
        <end position="350"/>
    </location>
</feature>
<dbReference type="Gene3D" id="1.10.510.10">
    <property type="entry name" value="Transferase(Phosphotransferase) domain 1"/>
    <property type="match status" value="1"/>
</dbReference>
<dbReference type="InterPro" id="IPR014710">
    <property type="entry name" value="RmlC-like_jellyroll"/>
</dbReference>
<dbReference type="PROSITE" id="PS50011">
    <property type="entry name" value="PROTEIN_KINASE_DOM"/>
    <property type="match status" value="1"/>
</dbReference>
<proteinExistence type="predicted"/>
<protein>
    <submittedName>
        <fullName evidence="7">Calcium calmodulin-dependent kinase kinase 1-like isoform X4</fullName>
    </submittedName>
</protein>
<dbReference type="SMART" id="SM00220">
    <property type="entry name" value="S_TKc"/>
    <property type="match status" value="1"/>
</dbReference>
<dbReference type="PROSITE" id="PS50042">
    <property type="entry name" value="CNMP_BINDING_3"/>
    <property type="match status" value="1"/>
</dbReference>
<sequence>MTAMGSVSSQLRLRQDSLFGLSGSPLLAPVRDSARLRLCKVGGCTFVNQYLVVKYLGRGSSGRVFLCMCLDDHRLYAVKIVKKDPQSSSQRMATAAAARAASPLSDAPGASPGPAGPSPTNGRRQRASRDPLADLRREVAVMRRALHPNVVALREVVDDCASNKMLLVMDYLEGGPVMTREGLERGHRIPEAVARLYFRDMAKALAYLHSQRVVHGDLKPENALMGAGGRVALSDFGCSKLMATEDGEFDRCNGTPAFLAPEMMKPHARYRGRAADVYALGACLYAFIFGSIPFKADTVMRLFEVVQCTPVTFPRDIPASEGLKALLLGMLEKDPAQRLTLPQVMAHPWMTAGDGLLPLAQPQPSSPQCAQQQQLGEQRPEEQQREERQAAQAAPRADGGAASVEGAPNGGPVVAATGGGAGGDWQQGPTEGDAAGVDAAALERLQQQEAEAEVQRDQLLRASLLGLVANDLPVHTFAAGEPLMLRGQHGAHMFYIIDGEVEVHYQPSAMQAADVAAATGSAAATPPSAGRSAAWRWGSGGSAAEQGQQQQWQGAAQPSVEGEELPATLIETAACACELLSTLRRGPREFLVARRGPGDFVGEMEALSGSASRRHASVVAASSSVQAAAIPYAAAKAYLSRTPLAKQQLAQLMWLRQSENIVLEGLARLAALGEEVLPRLLEE</sequence>
<keyword evidence="8" id="KW-1185">Reference proteome</keyword>
<feature type="domain" description="Cyclic nucleotide-binding" evidence="6">
    <location>
        <begin position="468"/>
        <end position="533"/>
    </location>
</feature>
<dbReference type="InterPro" id="IPR000595">
    <property type="entry name" value="cNMP-bd_dom"/>
</dbReference>
<feature type="region of interest" description="Disordered" evidence="4">
    <location>
        <begin position="88"/>
        <end position="132"/>
    </location>
</feature>
<dbReference type="Pfam" id="PF00069">
    <property type="entry name" value="Pkinase"/>
    <property type="match status" value="1"/>
</dbReference>
<evidence type="ECO:0000313" key="8">
    <source>
        <dbReference type="Proteomes" id="UP000239649"/>
    </source>
</evidence>
<dbReference type="AlphaFoldDB" id="A0A2P6VRM1"/>
<name>A0A2P6VRM1_9CHLO</name>
<dbReference type="CDD" id="cd14008">
    <property type="entry name" value="STKc_LKB1_CaMKK"/>
    <property type="match status" value="1"/>
</dbReference>
<dbReference type="PANTHER" id="PTHR24346">
    <property type="entry name" value="MAP/MICROTUBULE AFFINITY-REGULATING KINASE"/>
    <property type="match status" value="1"/>
</dbReference>
<feature type="compositionally biased region" description="Basic and acidic residues" evidence="4">
    <location>
        <begin position="378"/>
        <end position="389"/>
    </location>
</feature>
<gene>
    <name evidence="7" type="primary">g913</name>
    <name evidence="7" type="ORF">C2E20_0913</name>
</gene>
<feature type="region of interest" description="Disordered" evidence="4">
    <location>
        <begin position="355"/>
        <end position="433"/>
    </location>
</feature>
<feature type="compositionally biased region" description="Low complexity" evidence="4">
    <location>
        <begin position="88"/>
        <end position="113"/>
    </location>
</feature>
<feature type="binding site" evidence="3">
    <location>
        <position position="83"/>
    </location>
    <ligand>
        <name>ATP</name>
        <dbReference type="ChEBI" id="CHEBI:30616"/>
    </ligand>
</feature>
<dbReference type="GO" id="GO:0035556">
    <property type="term" value="P:intracellular signal transduction"/>
    <property type="evidence" value="ECO:0007669"/>
    <property type="project" value="TreeGrafter"/>
</dbReference>
<evidence type="ECO:0000259" key="6">
    <source>
        <dbReference type="PROSITE" id="PS50042"/>
    </source>
</evidence>
<evidence type="ECO:0000259" key="5">
    <source>
        <dbReference type="PROSITE" id="PS50011"/>
    </source>
</evidence>
<evidence type="ECO:0000256" key="4">
    <source>
        <dbReference type="SAM" id="MobiDB-lite"/>
    </source>
</evidence>
<comment type="caution">
    <text evidence="7">The sequence shown here is derived from an EMBL/GenBank/DDBJ whole genome shotgun (WGS) entry which is preliminary data.</text>
</comment>
<dbReference type="SUPFAM" id="SSF56112">
    <property type="entry name" value="Protein kinase-like (PK-like)"/>
    <property type="match status" value="1"/>
</dbReference>